<dbReference type="AlphaFoldDB" id="A0A511H435"/>
<evidence type="ECO:0000256" key="1">
    <source>
        <dbReference type="ARBA" id="ARBA00005104"/>
    </source>
</evidence>
<dbReference type="Proteomes" id="UP000198717">
    <property type="component" value="Unassembled WGS sequence"/>
</dbReference>
<dbReference type="Pfam" id="PF01872">
    <property type="entry name" value="RibD_C"/>
    <property type="match status" value="1"/>
</dbReference>
<organism evidence="5 8">
    <name type="scientific">Myxococcus virescens</name>
    <dbReference type="NCBI Taxonomy" id="83456"/>
    <lineage>
        <taxon>Bacteria</taxon>
        <taxon>Pseudomonadati</taxon>
        <taxon>Myxococcota</taxon>
        <taxon>Myxococcia</taxon>
        <taxon>Myxococcales</taxon>
        <taxon>Cystobacterineae</taxon>
        <taxon>Myxococcaceae</taxon>
        <taxon>Myxococcus</taxon>
    </lineage>
</organism>
<gene>
    <name evidence="5" type="ORF">MVI01_00650</name>
    <name evidence="6" type="ORF">SAMN04488504_11636</name>
</gene>
<evidence type="ECO:0000313" key="8">
    <source>
        <dbReference type="Proteomes" id="UP000321224"/>
    </source>
</evidence>
<sequence length="235" mass="26300">MRRAKRPYVICHMVPSIDGRIVTTRWKLSSRTLSEYERTAETFDADAWMIGRISMEPYAGKAKVPVRKSGQPIPRTDFIARRDAESYAIALDPSGKLTWKSGSIDDEHVITILTEQVSDDYLAFLQSKGVSYLFGGKAELNLKRVLEKLRKDFGIKRLLLEGGGKINGSFLAEDLIDELSVLVAPIADGSIGTPSLFDAGEGRGPVRHLKLVSSELRKGDMLWLKYKVRKSESKR</sequence>
<dbReference type="PANTHER" id="PTHR38011:SF7">
    <property type="entry name" value="2,5-DIAMINO-6-RIBOSYLAMINO-4(3H)-PYRIMIDINONE 5'-PHOSPHATE REDUCTASE"/>
    <property type="match status" value="1"/>
</dbReference>
<comment type="caution">
    <text evidence="5">The sequence shown here is derived from an EMBL/GenBank/DDBJ whole genome shotgun (WGS) entry which is preliminary data.</text>
</comment>
<name>A0A511H435_9BACT</name>
<feature type="domain" description="Bacterial bifunctional deaminase-reductase C-terminal" evidence="4">
    <location>
        <begin position="7"/>
        <end position="220"/>
    </location>
</feature>
<evidence type="ECO:0000313" key="6">
    <source>
        <dbReference type="EMBL" id="SDE97590.1"/>
    </source>
</evidence>
<reference evidence="5 8" key="2">
    <citation type="submission" date="2019-07" db="EMBL/GenBank/DDBJ databases">
        <title>Whole genome shotgun sequence of Myxococcus virescens NBRC 100334.</title>
        <authorList>
            <person name="Hosoyama A."/>
            <person name="Uohara A."/>
            <person name="Ohji S."/>
            <person name="Ichikawa N."/>
        </authorList>
    </citation>
    <scope>NUCLEOTIDE SEQUENCE [LARGE SCALE GENOMIC DNA]</scope>
    <source>
        <strain evidence="5 8">NBRC 100334</strain>
    </source>
</reference>
<comment type="pathway">
    <text evidence="1">Cofactor biosynthesis; riboflavin biosynthesis.</text>
</comment>
<evidence type="ECO:0000313" key="5">
    <source>
        <dbReference type="EMBL" id="GEL68281.1"/>
    </source>
</evidence>
<dbReference type="GO" id="GO:0008703">
    <property type="term" value="F:5-amino-6-(5-phosphoribosylamino)uracil reductase activity"/>
    <property type="evidence" value="ECO:0007669"/>
    <property type="project" value="InterPro"/>
</dbReference>
<dbReference type="SUPFAM" id="SSF53597">
    <property type="entry name" value="Dihydrofolate reductase-like"/>
    <property type="match status" value="1"/>
</dbReference>
<keyword evidence="3" id="KW-0560">Oxidoreductase</keyword>
<evidence type="ECO:0000259" key="4">
    <source>
        <dbReference type="Pfam" id="PF01872"/>
    </source>
</evidence>
<evidence type="ECO:0000313" key="7">
    <source>
        <dbReference type="Proteomes" id="UP000198717"/>
    </source>
</evidence>
<keyword evidence="7" id="KW-1185">Reference proteome</keyword>
<dbReference type="EMBL" id="FNAJ01000016">
    <property type="protein sequence ID" value="SDE97590.1"/>
    <property type="molecule type" value="Genomic_DNA"/>
</dbReference>
<proteinExistence type="predicted"/>
<dbReference type="InterPro" id="IPR050765">
    <property type="entry name" value="Riboflavin_Biosynth_HTPR"/>
</dbReference>
<dbReference type="RefSeq" id="WP_090494051.1">
    <property type="nucleotide sequence ID" value="NZ_BJVY01000001.1"/>
</dbReference>
<evidence type="ECO:0000256" key="3">
    <source>
        <dbReference type="ARBA" id="ARBA00023002"/>
    </source>
</evidence>
<dbReference type="InterPro" id="IPR024072">
    <property type="entry name" value="DHFR-like_dom_sf"/>
</dbReference>
<dbReference type="GO" id="GO:0009231">
    <property type="term" value="P:riboflavin biosynthetic process"/>
    <property type="evidence" value="ECO:0007669"/>
    <property type="project" value="InterPro"/>
</dbReference>
<evidence type="ECO:0000256" key="2">
    <source>
        <dbReference type="ARBA" id="ARBA00022857"/>
    </source>
</evidence>
<keyword evidence="2" id="KW-0521">NADP</keyword>
<reference evidence="6 7" key="1">
    <citation type="submission" date="2016-10" db="EMBL/GenBank/DDBJ databases">
        <authorList>
            <person name="Varghese N."/>
            <person name="Submissions S."/>
        </authorList>
    </citation>
    <scope>NUCLEOTIDE SEQUENCE [LARGE SCALE GENOMIC DNA]</scope>
    <source>
        <strain evidence="6 7">DSM 2260</strain>
    </source>
</reference>
<dbReference type="Gene3D" id="3.40.430.10">
    <property type="entry name" value="Dihydrofolate Reductase, subunit A"/>
    <property type="match status" value="1"/>
</dbReference>
<dbReference type="InterPro" id="IPR002734">
    <property type="entry name" value="RibDG_C"/>
</dbReference>
<dbReference type="EMBL" id="BJVY01000001">
    <property type="protein sequence ID" value="GEL68281.1"/>
    <property type="molecule type" value="Genomic_DNA"/>
</dbReference>
<dbReference type="Proteomes" id="UP000321224">
    <property type="component" value="Unassembled WGS sequence"/>
</dbReference>
<accession>A0A511H435</accession>
<dbReference type="PANTHER" id="PTHR38011">
    <property type="entry name" value="DIHYDROFOLATE REDUCTASE FAMILY PROTEIN (AFU_ORTHOLOGUE AFUA_8G06820)"/>
    <property type="match status" value="1"/>
</dbReference>
<protein>
    <submittedName>
        <fullName evidence="5">2-hydroxy-3-oxopropionate reductase</fullName>
    </submittedName>
    <submittedName>
        <fullName evidence="6">Pyrimidine reductase, riboflavin biosynthesis</fullName>
    </submittedName>
</protein>